<dbReference type="Gene3D" id="3.50.50.60">
    <property type="entry name" value="FAD/NAD(P)-binding domain"/>
    <property type="match status" value="1"/>
</dbReference>
<reference evidence="6" key="1">
    <citation type="submission" date="2023-12" db="EMBL/GenBank/DDBJ databases">
        <title>Fervidustalea candida gen. nov., sp. nov., a novel member of the family Paenibacillaceae isolated from a geothermal area.</title>
        <authorList>
            <person name="Li W.-J."/>
            <person name="Jiao J.-Y."/>
            <person name="Chen Y."/>
        </authorList>
    </citation>
    <scope>NUCLEOTIDE SEQUENCE</scope>
    <source>
        <strain evidence="6">SYSU GA230002</strain>
    </source>
</reference>
<keyword evidence="4" id="KW-0560">Oxidoreductase</keyword>
<dbReference type="Pfam" id="PF07992">
    <property type="entry name" value="Pyr_redox_2"/>
    <property type="match status" value="1"/>
</dbReference>
<proteinExistence type="predicted"/>
<comment type="subunit">
    <text evidence="2">Homodimer.</text>
</comment>
<evidence type="ECO:0000259" key="5">
    <source>
        <dbReference type="Pfam" id="PF07992"/>
    </source>
</evidence>
<dbReference type="PRINTS" id="PR00469">
    <property type="entry name" value="PNDRDTASEII"/>
</dbReference>
<evidence type="ECO:0000313" key="6">
    <source>
        <dbReference type="EMBL" id="MEB3101673.1"/>
    </source>
</evidence>
<protein>
    <submittedName>
        <fullName evidence="6">NAD(P)/FAD-dependent oxidoreductase</fullName>
    </submittedName>
</protein>
<name>A0ABU5ZHH8_9BACL</name>
<gene>
    <name evidence="6" type="ORF">VF724_08355</name>
</gene>
<evidence type="ECO:0000256" key="4">
    <source>
        <dbReference type="ARBA" id="ARBA00023002"/>
    </source>
</evidence>
<accession>A0ABU5ZHH8</accession>
<evidence type="ECO:0000313" key="7">
    <source>
        <dbReference type="Proteomes" id="UP001310386"/>
    </source>
</evidence>
<evidence type="ECO:0000256" key="2">
    <source>
        <dbReference type="ARBA" id="ARBA00011738"/>
    </source>
</evidence>
<comment type="caution">
    <text evidence="6">The sequence shown here is derived from an EMBL/GenBank/DDBJ whole genome shotgun (WGS) entry which is preliminary data.</text>
</comment>
<evidence type="ECO:0000256" key="3">
    <source>
        <dbReference type="ARBA" id="ARBA00022630"/>
    </source>
</evidence>
<keyword evidence="7" id="KW-1185">Reference proteome</keyword>
<organism evidence="6 7">
    <name type="scientific">Ferviditalea candida</name>
    <dbReference type="NCBI Taxonomy" id="3108399"/>
    <lineage>
        <taxon>Bacteria</taxon>
        <taxon>Bacillati</taxon>
        <taxon>Bacillota</taxon>
        <taxon>Bacilli</taxon>
        <taxon>Bacillales</taxon>
        <taxon>Paenibacillaceae</taxon>
        <taxon>Ferviditalea</taxon>
    </lineage>
</organism>
<dbReference type="SUPFAM" id="SSF51905">
    <property type="entry name" value="FAD/NAD(P)-binding domain"/>
    <property type="match status" value="1"/>
</dbReference>
<feature type="domain" description="FAD/NAD(P)-binding" evidence="5">
    <location>
        <begin position="6"/>
        <end position="116"/>
    </location>
</feature>
<comment type="cofactor">
    <cofactor evidence="1">
        <name>FAD</name>
        <dbReference type="ChEBI" id="CHEBI:57692"/>
    </cofactor>
</comment>
<sequence length="193" mass="20725">MANTTYDVIIVGGGVAGLSAAIYTGGAKLSTMVFDTGKSQVTQVSKVMNYPGFAEGISGTDLIEQCRRQVSGLGVELINREITGVERKQDAFIVSAESEQFESRYLVLATNVNWKILESLGFELEVNPLVPSGKIRFAKGIGYNGETHIPNLYLAGLHTPIQSQAVIAAGQGANIGITIASRALENTYMWHDK</sequence>
<dbReference type="Proteomes" id="UP001310386">
    <property type="component" value="Unassembled WGS sequence"/>
</dbReference>
<dbReference type="EMBL" id="JAYJLD010000009">
    <property type="protein sequence ID" value="MEB3101673.1"/>
    <property type="molecule type" value="Genomic_DNA"/>
</dbReference>
<evidence type="ECO:0000256" key="1">
    <source>
        <dbReference type="ARBA" id="ARBA00001974"/>
    </source>
</evidence>
<dbReference type="InterPro" id="IPR050097">
    <property type="entry name" value="Ferredoxin-NADP_redctase_2"/>
</dbReference>
<keyword evidence="3" id="KW-0285">Flavoprotein</keyword>
<dbReference type="InterPro" id="IPR036188">
    <property type="entry name" value="FAD/NAD-bd_sf"/>
</dbReference>
<dbReference type="PANTHER" id="PTHR48105">
    <property type="entry name" value="THIOREDOXIN REDUCTASE 1-RELATED-RELATED"/>
    <property type="match status" value="1"/>
</dbReference>
<dbReference type="RefSeq" id="WP_371753792.1">
    <property type="nucleotide sequence ID" value="NZ_JAYJLD010000009.1"/>
</dbReference>
<dbReference type="InterPro" id="IPR023753">
    <property type="entry name" value="FAD/NAD-binding_dom"/>
</dbReference>
<dbReference type="PRINTS" id="PR00368">
    <property type="entry name" value="FADPNR"/>
</dbReference>